<sequence length="913" mass="95026">MRQFLWGQGLAWGCCLALIAPLDAYALSGQVFRDGNGNGVRDSGERGVPGITVRAFVNGTPETLAGTVTSGADGSYTLSGVSGPVRVEFEIPAAGCNADSAVDFSAPNAQHYGSSVQFVDGADTGIDFGVLNAAEYVVSPNPTMFTSFMYGGSAKAGTVSGNAPALYSYAYKNSGRAASLGSVPTYPGEVVSPGNAPDPVVVLKQQQVGTTWGGAYSKQAKRLFVSAFLRRHAGMGPDGSGAVYMLDPDAPPSGTPSFFNLDALGFATRGSGTYTATHPGFSAVIGSNSNRGLGDAPNTLTHDAAAFGQVGKVSLGDMDLSDDGRYLFVTNLYDRKLYRIDLQNPTAPVVPGAAQVKAYSNAPWLGLSCASGVARPFGLKYYRSKIYTGVVCTGESGTASANNTRAYVYAVDPESDGSGASIAVEFPLNYDKQNVDALGTPKGWFNWTDNFGSLAMKNAGGAAANPQPILSDIEFDSDGSMILAFADRAGFQLGYNNYAPSSSDTNQYSGLVGGDILRVYKNPGTCSYQLESNGQAGNLTSSSRTYAQDMADYGAFLHAGPGTPNGAGSAFTSYTDSGNKRREFYFGDYAELNGDRYPRETHGEGIFGSLALWPSSGEVIATGMDPVADYPGSGGTYKLSNTTGARNSGYNLYDDTDAATYMLRDQWGYASEVSTMAKSAGLGDIEITGDIPDIEIGNRIWLDTDKDGIQDGDETGLDGVEVHLICGADTATTTTANGGQYYFTNAAGGNATFMGSGESCVVQVDNTQPAVGNRKLSPQNADGVTDNNPVTDLRDSDAADNAGKAEIAFTVGNAGENNHTLDIGYERLTDISLVKTVDKASAKRAENVVYTLVATNNGPDAATGVQVTDALPAGVTYVSDDSGGDYNVASGVWDVGALPNGGSRTLNITAKLD</sequence>
<evidence type="ECO:0000256" key="1">
    <source>
        <dbReference type="ARBA" id="ARBA00004613"/>
    </source>
</evidence>
<evidence type="ECO:0000313" key="7">
    <source>
        <dbReference type="EMBL" id="MEB4592188.1"/>
    </source>
</evidence>
<accession>A0ABU6D1H1</accession>
<proteinExistence type="predicted"/>
<dbReference type="InterPro" id="IPR047589">
    <property type="entry name" value="DUF11_rpt"/>
</dbReference>
<feature type="signal peptide" evidence="4">
    <location>
        <begin position="1"/>
        <end position="26"/>
    </location>
</feature>
<dbReference type="Pfam" id="PF17210">
    <property type="entry name" value="SdrD_B"/>
    <property type="match status" value="2"/>
</dbReference>
<dbReference type="PANTHER" id="PTHR34819">
    <property type="entry name" value="LARGE CYSTEINE-RICH PERIPLASMIC PROTEIN OMCB"/>
    <property type="match status" value="1"/>
</dbReference>
<evidence type="ECO:0000256" key="3">
    <source>
        <dbReference type="ARBA" id="ARBA00022729"/>
    </source>
</evidence>
<protein>
    <submittedName>
        <fullName evidence="7">SdrD B-like domain-containing protein</fullName>
    </submittedName>
</protein>
<dbReference type="EMBL" id="JAYMYJ010000125">
    <property type="protein sequence ID" value="MEB4592188.1"/>
    <property type="molecule type" value="Genomic_DNA"/>
</dbReference>
<dbReference type="PANTHER" id="PTHR34819:SF3">
    <property type="entry name" value="CELL SURFACE PROTEIN"/>
    <property type="match status" value="1"/>
</dbReference>
<evidence type="ECO:0000256" key="4">
    <source>
        <dbReference type="SAM" id="SignalP"/>
    </source>
</evidence>
<dbReference type="InterPro" id="IPR013783">
    <property type="entry name" value="Ig-like_fold"/>
</dbReference>
<evidence type="ECO:0000259" key="6">
    <source>
        <dbReference type="Pfam" id="PF17210"/>
    </source>
</evidence>
<dbReference type="RefSeq" id="WP_324696347.1">
    <property type="nucleotide sequence ID" value="NZ_JAYMYJ010000125.1"/>
</dbReference>
<evidence type="ECO:0000313" key="8">
    <source>
        <dbReference type="Proteomes" id="UP001308005"/>
    </source>
</evidence>
<keyword evidence="3 4" id="KW-0732">Signal</keyword>
<keyword evidence="2" id="KW-0964">Secreted</keyword>
<comment type="caution">
    <text evidence="7">The sequence shown here is derived from an EMBL/GenBank/DDBJ whole genome shotgun (WGS) entry which is preliminary data.</text>
</comment>
<keyword evidence="8" id="KW-1185">Reference proteome</keyword>
<feature type="chain" id="PRO_5046198956" evidence="4">
    <location>
        <begin position="27"/>
        <end position="913"/>
    </location>
</feature>
<feature type="domain" description="SD-repeat containing protein B" evidence="6">
    <location>
        <begin position="695"/>
        <end position="824"/>
    </location>
</feature>
<evidence type="ECO:0000256" key="2">
    <source>
        <dbReference type="ARBA" id="ARBA00022525"/>
    </source>
</evidence>
<dbReference type="Proteomes" id="UP001308005">
    <property type="component" value="Unassembled WGS sequence"/>
</dbReference>
<dbReference type="InterPro" id="IPR051172">
    <property type="entry name" value="Chlamydia_OmcB"/>
</dbReference>
<name>A0ABU6D1H1_9GAMM</name>
<comment type="subcellular location">
    <subcellularLocation>
        <location evidence="1">Secreted</location>
    </subcellularLocation>
</comment>
<feature type="domain" description="SD-repeat containing protein B" evidence="6">
    <location>
        <begin position="29"/>
        <end position="93"/>
    </location>
</feature>
<dbReference type="Gene3D" id="2.60.40.10">
    <property type="entry name" value="Immunoglobulins"/>
    <property type="match status" value="2"/>
</dbReference>
<organism evidence="7 8">
    <name type="scientific">Candidatus Thiothrix phosphatis</name>
    <dbReference type="NCBI Taxonomy" id="3112415"/>
    <lineage>
        <taxon>Bacteria</taxon>
        <taxon>Pseudomonadati</taxon>
        <taxon>Pseudomonadota</taxon>
        <taxon>Gammaproteobacteria</taxon>
        <taxon>Thiotrichales</taxon>
        <taxon>Thiotrichaceae</taxon>
        <taxon>Thiothrix</taxon>
    </lineage>
</organism>
<dbReference type="SUPFAM" id="SSF117074">
    <property type="entry name" value="Hypothetical protein PA1324"/>
    <property type="match status" value="2"/>
</dbReference>
<evidence type="ECO:0000259" key="5">
    <source>
        <dbReference type="Pfam" id="PF01345"/>
    </source>
</evidence>
<reference evidence="8" key="1">
    <citation type="submission" date="2023-07" db="EMBL/GenBank/DDBJ databases">
        <title>The carbon used by Thiothrix.</title>
        <authorList>
            <person name="Chen L."/>
        </authorList>
    </citation>
    <scope>NUCLEOTIDE SEQUENCE [LARGE SCALE GENOMIC DNA]</scope>
</reference>
<dbReference type="InterPro" id="IPR033764">
    <property type="entry name" value="Sdr_B"/>
</dbReference>
<dbReference type="Pfam" id="PF01345">
    <property type="entry name" value="DUF11"/>
    <property type="match status" value="1"/>
</dbReference>
<dbReference type="NCBIfam" id="TIGR01451">
    <property type="entry name" value="B_ant_repeat"/>
    <property type="match status" value="1"/>
</dbReference>
<feature type="domain" description="DUF11" evidence="5">
    <location>
        <begin position="830"/>
        <end position="911"/>
    </location>
</feature>
<gene>
    <name evidence="7" type="ORF">VSS37_14450</name>
</gene>
<dbReference type="InterPro" id="IPR001434">
    <property type="entry name" value="OmcB-like_DUF11"/>
</dbReference>